<organism evidence="11 12">
    <name type="scientific">Catenaria anguillulae PL171</name>
    <dbReference type="NCBI Taxonomy" id="765915"/>
    <lineage>
        <taxon>Eukaryota</taxon>
        <taxon>Fungi</taxon>
        <taxon>Fungi incertae sedis</taxon>
        <taxon>Blastocladiomycota</taxon>
        <taxon>Blastocladiomycetes</taxon>
        <taxon>Blastocladiales</taxon>
        <taxon>Catenariaceae</taxon>
        <taxon>Catenaria</taxon>
    </lineage>
</organism>
<dbReference type="PANTHER" id="PTHR12131">
    <property type="entry name" value="ATP-DEPENDENT RNA AND DNA HELICASE"/>
    <property type="match status" value="1"/>
</dbReference>
<dbReference type="STRING" id="765915.A0A1Y2I1G3"/>
<dbReference type="FunFam" id="1.10.3380.30:FF:000003">
    <property type="entry name" value="ATP dependent RNA helicase (Dob1)"/>
    <property type="match status" value="1"/>
</dbReference>
<dbReference type="GO" id="GO:0003724">
    <property type="term" value="F:RNA helicase activity"/>
    <property type="evidence" value="ECO:0007669"/>
    <property type="project" value="InterPro"/>
</dbReference>
<dbReference type="InterPro" id="IPR011545">
    <property type="entry name" value="DEAD/DEAH_box_helicase_dom"/>
</dbReference>
<dbReference type="GO" id="GO:0005634">
    <property type="term" value="C:nucleus"/>
    <property type="evidence" value="ECO:0007669"/>
    <property type="project" value="UniProtKB-SubCell"/>
</dbReference>
<dbReference type="Pfam" id="PF08148">
    <property type="entry name" value="DSHCT"/>
    <property type="match status" value="1"/>
</dbReference>
<keyword evidence="3" id="KW-0547">Nucleotide-binding</keyword>
<dbReference type="InterPro" id="IPR016438">
    <property type="entry name" value="SKI2-like"/>
</dbReference>
<dbReference type="InterPro" id="IPR025696">
    <property type="entry name" value="Beta-barrel_MTR4"/>
</dbReference>
<feature type="domain" description="Helicase C-terminal" evidence="10">
    <location>
        <begin position="417"/>
        <end position="618"/>
    </location>
</feature>
<dbReference type="GO" id="GO:0003723">
    <property type="term" value="F:RNA binding"/>
    <property type="evidence" value="ECO:0007669"/>
    <property type="project" value="InterPro"/>
</dbReference>
<dbReference type="Gene3D" id="2.40.30.300">
    <property type="match status" value="1"/>
</dbReference>
<protein>
    <submittedName>
        <fullName evidence="11">rRNA-processing arch domain-domain-containing protein</fullName>
    </submittedName>
</protein>
<keyword evidence="7" id="KW-0539">Nucleus</keyword>
<dbReference type="SMART" id="SM00487">
    <property type="entry name" value="DEXDc"/>
    <property type="match status" value="1"/>
</dbReference>
<accession>A0A1Y2I1G3</accession>
<proteinExistence type="inferred from homology"/>
<feature type="compositionally biased region" description="Gly residues" evidence="8">
    <location>
        <begin position="382"/>
        <end position="404"/>
    </location>
</feature>
<sequence length="1133" mass="125216">MSDDDFDIDDMFDAFEDQPKLVSHLPPVPLVLSSASDPSPAAASASKNKRKRDPTDSPTLAPAQPSTKRSRSHGSADGQDADTVEIEAVVDDEPIPEALDERCCAAHNGNGTGNDAEQYDPEDVNSGSVQFTKANVSTRHEVVLPTGFDRAAYAEWVRQYPFTLDPFQEYSIYCIQRNESVLVAAHTSAGKTVVAEYAIAQALKNKQRVIYTSPIKALSNQKYREMLEEFGDVGLMTGDVTINPKASCLVMTTEILRSMLYRGSEVLREISWVVYDEIHYMRDKDRGVVWEETLILLPPTVHFVFLSATIPNAKQFAQWISKIHNQPCHVVYTDYRPTPLQHYIYPAGGNGVHMVVDEKGKFREENFQAAMAKLNTGEDDSAGGGKKSASGKDGGAKGGAGGGKKGAHASAQADIAKIVKLIMAKDYHPVIIFSFIKKQCETLALAMSKLDFNNDDEKALVDHIFSSAISSLSPDDQTLPQISNILPLLRRGIGIHHSGLLPILKETIEILFQENLLKVLFATETFSIGLNMPAKTVVFTKIEKFDGKEARHLTGGEYIQMSGRAGRRGLDDKGIVIMMVDQKIDSDKAKGMVKGVSDALYSAFRLGYNMILNLMRVEGVSPEYLIRNSFRQFQNNAELPKLQVQCKELEEVYRDMEVEDEHIVRTYFDAKFAAEMYARDVHDVIVHPSYSLPFLKLGRLVKVVVPSGAGSSAGADGDKVDLGWGVVVQYTKRKSVKAAEDDGRDVADAAINYFVDVVLVVDAASAAAAGTKHPELLRPVTVPEESSESSSVYEAMTQSGEVVVVPVMLPCIDAISSIAVAASAINTSAIARNSKDAKSAAKRVLVETQRRVVRKFGSIPTLDPIKDMGISDRKFAELVEKVARYQAVLATHPLTTAGDVERRERLYAAYKNKVDMSEKIRSVREKIRVCEAVQQLDELKARKRVLRRLGFTDDRDVITVKGRVACEVSSGDPLLLSEMLFNGVFNDLSVEQVVALLGVFTFQDRVGPHVAKPKLRDELAKPLQVLQEINKRIVTVCKEAKLEINEQEVLDMYKPDLMDVVYAWAQGAKFNQICKMTDVFEGSLVRNFRLLEELLKQMGNAAKAIGNQDLELKFAEGITKIKRDIIFANSLYL</sequence>
<evidence type="ECO:0000256" key="3">
    <source>
        <dbReference type="ARBA" id="ARBA00022741"/>
    </source>
</evidence>
<dbReference type="Pfam" id="PF00270">
    <property type="entry name" value="DEAD"/>
    <property type="match status" value="1"/>
</dbReference>
<dbReference type="FunFam" id="3.40.50.300:FF:000083">
    <property type="entry name" value="ATP-dependent RNA helicase DOB1"/>
    <property type="match status" value="1"/>
</dbReference>
<evidence type="ECO:0000256" key="4">
    <source>
        <dbReference type="ARBA" id="ARBA00022801"/>
    </source>
</evidence>
<keyword evidence="12" id="KW-1185">Reference proteome</keyword>
<dbReference type="PIRSF" id="PIRSF005198">
    <property type="entry name" value="Antiviral_helicase_SKI2"/>
    <property type="match status" value="1"/>
</dbReference>
<dbReference type="Pfam" id="PF21408">
    <property type="entry name" value="MTR4-like_stalk"/>
    <property type="match status" value="1"/>
</dbReference>
<keyword evidence="6" id="KW-0067">ATP-binding</keyword>
<name>A0A1Y2I1G3_9FUNG</name>
<dbReference type="Proteomes" id="UP000193411">
    <property type="component" value="Unassembled WGS sequence"/>
</dbReference>
<dbReference type="GO" id="GO:0000460">
    <property type="term" value="P:maturation of 5.8S rRNA"/>
    <property type="evidence" value="ECO:0007669"/>
    <property type="project" value="TreeGrafter"/>
</dbReference>
<dbReference type="Pfam" id="PF13234">
    <property type="entry name" value="MTR4_beta-barrel"/>
    <property type="match status" value="1"/>
</dbReference>
<keyword evidence="4" id="KW-0378">Hydrolase</keyword>
<dbReference type="SMART" id="SM01142">
    <property type="entry name" value="DSHCT"/>
    <property type="match status" value="1"/>
</dbReference>
<dbReference type="InterPro" id="IPR014001">
    <property type="entry name" value="Helicase_ATP-bd"/>
</dbReference>
<dbReference type="InterPro" id="IPR027417">
    <property type="entry name" value="P-loop_NTPase"/>
</dbReference>
<dbReference type="InterPro" id="IPR050699">
    <property type="entry name" value="RNA-DNA_Helicase"/>
</dbReference>
<feature type="compositionally biased region" description="Low complexity" evidence="8">
    <location>
        <begin position="28"/>
        <end position="46"/>
    </location>
</feature>
<dbReference type="InterPro" id="IPR048392">
    <property type="entry name" value="MTR4-like_stalk"/>
</dbReference>
<evidence type="ECO:0000259" key="9">
    <source>
        <dbReference type="PROSITE" id="PS51192"/>
    </source>
</evidence>
<dbReference type="Gene3D" id="1.10.3380.30">
    <property type="match status" value="1"/>
</dbReference>
<feature type="domain" description="Helicase ATP-binding" evidence="9">
    <location>
        <begin position="172"/>
        <end position="328"/>
    </location>
</feature>
<evidence type="ECO:0000256" key="8">
    <source>
        <dbReference type="SAM" id="MobiDB-lite"/>
    </source>
</evidence>
<dbReference type="Gene3D" id="3.40.50.300">
    <property type="entry name" value="P-loop containing nucleotide triphosphate hydrolases"/>
    <property type="match status" value="2"/>
</dbReference>
<evidence type="ECO:0000313" key="12">
    <source>
        <dbReference type="Proteomes" id="UP000193411"/>
    </source>
</evidence>
<dbReference type="SUPFAM" id="SSF52540">
    <property type="entry name" value="P-loop containing nucleoside triphosphate hydrolases"/>
    <property type="match status" value="1"/>
</dbReference>
<dbReference type="CDD" id="cd18024">
    <property type="entry name" value="DEXHc_Mtr4-like"/>
    <property type="match status" value="1"/>
</dbReference>
<comment type="caution">
    <text evidence="11">The sequence shown here is derived from an EMBL/GenBank/DDBJ whole genome shotgun (WGS) entry which is preliminary data.</text>
</comment>
<feature type="region of interest" description="Disordered" evidence="8">
    <location>
        <begin position="28"/>
        <end position="83"/>
    </location>
</feature>
<comment type="subcellular location">
    <subcellularLocation>
        <location evidence="1">Nucleus</location>
    </subcellularLocation>
</comment>
<evidence type="ECO:0000256" key="1">
    <source>
        <dbReference type="ARBA" id="ARBA00004123"/>
    </source>
</evidence>
<dbReference type="OrthoDB" id="64767at2759"/>
<dbReference type="InterPro" id="IPR012961">
    <property type="entry name" value="Ski2/MTR4_C"/>
</dbReference>
<dbReference type="GO" id="GO:0016787">
    <property type="term" value="F:hydrolase activity"/>
    <property type="evidence" value="ECO:0007669"/>
    <property type="project" value="UniProtKB-KW"/>
</dbReference>
<dbReference type="Pfam" id="PF00271">
    <property type="entry name" value="Helicase_C"/>
    <property type="match status" value="1"/>
</dbReference>
<comment type="similarity">
    <text evidence="2">Belongs to the helicase family. SKI2 subfamily.</text>
</comment>
<feature type="region of interest" description="Disordered" evidence="8">
    <location>
        <begin position="374"/>
        <end position="407"/>
    </location>
</feature>
<dbReference type="InterPro" id="IPR001650">
    <property type="entry name" value="Helicase_C-like"/>
</dbReference>
<dbReference type="SMART" id="SM00490">
    <property type="entry name" value="HELICc"/>
    <property type="match status" value="1"/>
</dbReference>
<dbReference type="GO" id="GO:0005524">
    <property type="term" value="F:ATP binding"/>
    <property type="evidence" value="ECO:0007669"/>
    <property type="project" value="UniProtKB-KW"/>
</dbReference>
<keyword evidence="5" id="KW-0347">Helicase</keyword>
<dbReference type="PROSITE" id="PS51194">
    <property type="entry name" value="HELICASE_CTER"/>
    <property type="match status" value="1"/>
</dbReference>
<evidence type="ECO:0000256" key="7">
    <source>
        <dbReference type="ARBA" id="ARBA00023242"/>
    </source>
</evidence>
<gene>
    <name evidence="11" type="ORF">BCR44DRAFT_1492522</name>
</gene>
<evidence type="ECO:0000256" key="6">
    <source>
        <dbReference type="ARBA" id="ARBA00022840"/>
    </source>
</evidence>
<evidence type="ECO:0000313" key="11">
    <source>
        <dbReference type="EMBL" id="ORZ40579.1"/>
    </source>
</evidence>
<dbReference type="GO" id="GO:0006401">
    <property type="term" value="P:RNA catabolic process"/>
    <property type="evidence" value="ECO:0007669"/>
    <property type="project" value="InterPro"/>
</dbReference>
<dbReference type="FunFam" id="3.40.50.300:FF:000141">
    <property type="entry name" value="ATP-dependent RNA helicase DOB1"/>
    <property type="match status" value="1"/>
</dbReference>
<dbReference type="Gene3D" id="1.20.1500.20">
    <property type="match status" value="1"/>
</dbReference>
<dbReference type="PROSITE" id="PS51192">
    <property type="entry name" value="HELICASE_ATP_BIND_1"/>
    <property type="match status" value="1"/>
</dbReference>
<dbReference type="PANTHER" id="PTHR12131:SF7">
    <property type="entry name" value="EXOSOME RNA HELICASE MTR4"/>
    <property type="match status" value="1"/>
</dbReference>
<dbReference type="EMBL" id="MCFL01000003">
    <property type="protein sequence ID" value="ORZ40579.1"/>
    <property type="molecule type" value="Genomic_DNA"/>
</dbReference>
<evidence type="ECO:0000256" key="2">
    <source>
        <dbReference type="ARBA" id="ARBA00010140"/>
    </source>
</evidence>
<evidence type="ECO:0000259" key="10">
    <source>
        <dbReference type="PROSITE" id="PS51194"/>
    </source>
</evidence>
<dbReference type="CDD" id="cd18795">
    <property type="entry name" value="SF2_C_Ski2"/>
    <property type="match status" value="1"/>
</dbReference>
<dbReference type="AlphaFoldDB" id="A0A1Y2I1G3"/>
<reference evidence="11 12" key="1">
    <citation type="submission" date="2016-07" db="EMBL/GenBank/DDBJ databases">
        <title>Pervasive Adenine N6-methylation of Active Genes in Fungi.</title>
        <authorList>
            <consortium name="DOE Joint Genome Institute"/>
            <person name="Mondo S.J."/>
            <person name="Dannebaum R.O."/>
            <person name="Kuo R.C."/>
            <person name="Labutti K."/>
            <person name="Haridas S."/>
            <person name="Kuo A."/>
            <person name="Salamov A."/>
            <person name="Ahrendt S.R."/>
            <person name="Lipzen A."/>
            <person name="Sullivan W."/>
            <person name="Andreopoulos W.B."/>
            <person name="Clum A."/>
            <person name="Lindquist E."/>
            <person name="Daum C."/>
            <person name="Ramamoorthy G.K."/>
            <person name="Gryganskyi A."/>
            <person name="Culley D."/>
            <person name="Magnuson J.K."/>
            <person name="James T.Y."/>
            <person name="O'Malley M.A."/>
            <person name="Stajich J.E."/>
            <person name="Spatafora J.W."/>
            <person name="Visel A."/>
            <person name="Grigoriev I.V."/>
        </authorList>
    </citation>
    <scope>NUCLEOTIDE SEQUENCE [LARGE SCALE GENOMIC DNA]</scope>
    <source>
        <strain evidence="11 12">PL171</strain>
    </source>
</reference>
<evidence type="ECO:0000256" key="5">
    <source>
        <dbReference type="ARBA" id="ARBA00022806"/>
    </source>
</evidence>